<dbReference type="OrthoDB" id="1157482at2"/>
<dbReference type="GO" id="GO:0000155">
    <property type="term" value="F:phosphorelay sensor kinase activity"/>
    <property type="evidence" value="ECO:0007669"/>
    <property type="project" value="InterPro"/>
</dbReference>
<feature type="domain" description="Signal transduction histidine kinase internal region" evidence="2">
    <location>
        <begin position="166"/>
        <end position="230"/>
    </location>
</feature>
<protein>
    <recommendedName>
        <fullName evidence="2">Signal transduction histidine kinase internal region domain-containing protein</fullName>
    </recommendedName>
</protein>
<evidence type="ECO:0000256" key="1">
    <source>
        <dbReference type="SAM" id="Phobius"/>
    </source>
</evidence>
<feature type="transmembrane region" description="Helical" evidence="1">
    <location>
        <begin position="116"/>
        <end position="135"/>
    </location>
</feature>
<dbReference type="GO" id="GO:0016020">
    <property type="term" value="C:membrane"/>
    <property type="evidence" value="ECO:0007669"/>
    <property type="project" value="InterPro"/>
</dbReference>
<keyword evidence="4" id="KW-1185">Reference proteome</keyword>
<name>A0A0Q0WUH4_9FLAO</name>
<feature type="transmembrane region" description="Helical" evidence="1">
    <location>
        <begin position="12"/>
        <end position="30"/>
    </location>
</feature>
<evidence type="ECO:0000259" key="2">
    <source>
        <dbReference type="Pfam" id="PF06580"/>
    </source>
</evidence>
<sequence>MKKLFIHKPFFRLLSPLFSGTLVYLLILLINNSVADLNENFFGQELYVCIGLAYLIQEYVRFSIVIFKRIARPSSFVYRIALQIVSTLMINIVLVSLAMHVYFTKVLLYSLNSRELLIFNSIFSVIALIYILLYVSHQFLFKINTEKLEKEEWARQEIEEDFVEFKRDINPMLLFESLEAILAIMKEDPDKAELVTDRFALVYRYFLSRKKDELVPVKEEVEILEELIQLLSELPYRKVSLGKVELGNTLTVPGSMLQLLELIMRTTIPSKNKSLVVDIKESENEIIFKYIHEEKINKNLNINDLKFLSKEFSYYASQPIQILHEEDFKTIHLPKLTLA</sequence>
<keyword evidence="1" id="KW-0812">Transmembrane</keyword>
<evidence type="ECO:0000313" key="4">
    <source>
        <dbReference type="Proteomes" id="UP000050827"/>
    </source>
</evidence>
<reference evidence="3 4" key="1">
    <citation type="submission" date="2015-04" db="EMBL/GenBank/DDBJ databases">
        <title>Complete genome of flavobacterium.</title>
        <authorList>
            <person name="Kwon Y.M."/>
            <person name="Kim S.-J."/>
        </authorList>
    </citation>
    <scope>NUCLEOTIDE SEQUENCE [LARGE SCALE GENOMIC DNA]</scope>
    <source>
        <strain evidence="3 4">DK169</strain>
    </source>
</reference>
<proteinExistence type="predicted"/>
<dbReference type="AlphaFoldDB" id="A0A0Q0WUH4"/>
<accession>A0A0Q0WUH4</accession>
<dbReference type="Pfam" id="PF06580">
    <property type="entry name" value="His_kinase"/>
    <property type="match status" value="1"/>
</dbReference>
<dbReference type="RefSeq" id="WP_055392624.1">
    <property type="nucleotide sequence ID" value="NZ_LCTZ01000002.1"/>
</dbReference>
<keyword evidence="1" id="KW-1133">Transmembrane helix</keyword>
<gene>
    <name evidence="3" type="ORF">AAY42_03535</name>
</gene>
<comment type="caution">
    <text evidence="3">The sequence shown here is derived from an EMBL/GenBank/DDBJ whole genome shotgun (WGS) entry which is preliminary data.</text>
</comment>
<keyword evidence="1" id="KW-0472">Membrane</keyword>
<evidence type="ECO:0000313" key="3">
    <source>
        <dbReference type="EMBL" id="KQC29073.1"/>
    </source>
</evidence>
<organism evidence="3 4">
    <name type="scientific">Flagellimonas eckloniae</name>
    <dbReference type="NCBI Taxonomy" id="346185"/>
    <lineage>
        <taxon>Bacteria</taxon>
        <taxon>Pseudomonadati</taxon>
        <taxon>Bacteroidota</taxon>
        <taxon>Flavobacteriia</taxon>
        <taxon>Flavobacteriales</taxon>
        <taxon>Flavobacteriaceae</taxon>
        <taxon>Flagellimonas</taxon>
    </lineage>
</organism>
<dbReference type="STRING" id="346185.AAY42_03535"/>
<dbReference type="InterPro" id="IPR010559">
    <property type="entry name" value="Sig_transdc_His_kin_internal"/>
</dbReference>
<dbReference type="EMBL" id="LCTZ01000002">
    <property type="protein sequence ID" value="KQC29073.1"/>
    <property type="molecule type" value="Genomic_DNA"/>
</dbReference>
<dbReference type="Proteomes" id="UP000050827">
    <property type="component" value="Unassembled WGS sequence"/>
</dbReference>
<feature type="transmembrane region" description="Helical" evidence="1">
    <location>
        <begin position="80"/>
        <end position="104"/>
    </location>
</feature>
<feature type="transmembrane region" description="Helical" evidence="1">
    <location>
        <begin position="42"/>
        <end position="60"/>
    </location>
</feature>